<organism evidence="2 3">
    <name type="scientific">Rugamonas rubra</name>
    <dbReference type="NCBI Taxonomy" id="758825"/>
    <lineage>
        <taxon>Bacteria</taxon>
        <taxon>Pseudomonadati</taxon>
        <taxon>Pseudomonadota</taxon>
        <taxon>Betaproteobacteria</taxon>
        <taxon>Burkholderiales</taxon>
        <taxon>Oxalobacteraceae</taxon>
        <taxon>Telluria group</taxon>
        <taxon>Rugamonas</taxon>
    </lineage>
</organism>
<dbReference type="Pfam" id="PF13460">
    <property type="entry name" value="NAD_binding_10"/>
    <property type="match status" value="1"/>
</dbReference>
<keyword evidence="3" id="KW-1185">Reference proteome</keyword>
<sequence length="211" mass="22316">MPVTLLLAGATGAVGAHVLRLALADPRVGRVAAPTRRPLAPHPRLDNPVLDFVDLPERAGWFAADAVICALGTTIRAAGSQAAFAAVDRELPVALARRARAAGARAFALNSSLGASQRGNFYQRTKAEAEDGVRAVGFERYVIVRPALIDTVRATMRPAEAAGILLARLAGRLLPARYRPVPAEAIARCLLERVLAPEAGELIVESEAIHQ</sequence>
<gene>
    <name evidence="2" type="ORF">SAMN02982985_03153</name>
</gene>
<dbReference type="OrthoDB" id="9798632at2"/>
<dbReference type="InterPro" id="IPR016040">
    <property type="entry name" value="NAD(P)-bd_dom"/>
</dbReference>
<evidence type="ECO:0000259" key="1">
    <source>
        <dbReference type="Pfam" id="PF13460"/>
    </source>
</evidence>
<evidence type="ECO:0000313" key="2">
    <source>
        <dbReference type="EMBL" id="SFM19439.1"/>
    </source>
</evidence>
<evidence type="ECO:0000313" key="3">
    <source>
        <dbReference type="Proteomes" id="UP000199470"/>
    </source>
</evidence>
<dbReference type="EMBL" id="FOTW01000014">
    <property type="protein sequence ID" value="SFM19439.1"/>
    <property type="molecule type" value="Genomic_DNA"/>
</dbReference>
<dbReference type="RefSeq" id="WP_093388689.1">
    <property type="nucleotide sequence ID" value="NZ_FOTW01000014.1"/>
</dbReference>
<dbReference type="AlphaFoldDB" id="A0A1I4NVD6"/>
<reference evidence="2 3" key="1">
    <citation type="submission" date="2016-10" db="EMBL/GenBank/DDBJ databases">
        <authorList>
            <person name="de Groot N.N."/>
        </authorList>
    </citation>
    <scope>NUCLEOTIDE SEQUENCE [LARGE SCALE GENOMIC DNA]</scope>
    <source>
        <strain evidence="2 3">ATCC 43154</strain>
    </source>
</reference>
<dbReference type="PANTHER" id="PTHR14097">
    <property type="entry name" value="OXIDOREDUCTASE HTATIP2"/>
    <property type="match status" value="1"/>
</dbReference>
<dbReference type="InterPro" id="IPR036291">
    <property type="entry name" value="NAD(P)-bd_dom_sf"/>
</dbReference>
<dbReference type="STRING" id="758825.SAMN02982985_03153"/>
<dbReference type="Proteomes" id="UP000199470">
    <property type="component" value="Unassembled WGS sequence"/>
</dbReference>
<accession>A0A1I4NVD6</accession>
<name>A0A1I4NVD6_9BURK</name>
<dbReference type="Gene3D" id="3.40.50.720">
    <property type="entry name" value="NAD(P)-binding Rossmann-like Domain"/>
    <property type="match status" value="1"/>
</dbReference>
<dbReference type="SUPFAM" id="SSF51735">
    <property type="entry name" value="NAD(P)-binding Rossmann-fold domains"/>
    <property type="match status" value="1"/>
</dbReference>
<proteinExistence type="predicted"/>
<protein>
    <submittedName>
        <fullName evidence="2">Uncharacterized conserved protein YbjT, contains NAD(P)-binding and DUF2867 domains</fullName>
    </submittedName>
</protein>
<feature type="domain" description="NAD(P)-binding" evidence="1">
    <location>
        <begin position="9"/>
        <end position="151"/>
    </location>
</feature>
<dbReference type="PANTHER" id="PTHR14097:SF7">
    <property type="entry name" value="OXIDOREDUCTASE HTATIP2"/>
    <property type="match status" value="1"/>
</dbReference>